<organism evidence="2">
    <name type="scientific">Volvox carteri f. nagariensis</name>
    <dbReference type="NCBI Taxonomy" id="3068"/>
    <lineage>
        <taxon>Eukaryota</taxon>
        <taxon>Viridiplantae</taxon>
        <taxon>Chlorophyta</taxon>
        <taxon>core chlorophytes</taxon>
        <taxon>Chlorophyceae</taxon>
        <taxon>CS clade</taxon>
        <taxon>Chlamydomonadales</taxon>
        <taxon>Volvocaceae</taxon>
        <taxon>Volvox</taxon>
    </lineage>
</organism>
<evidence type="ECO:0000313" key="1">
    <source>
        <dbReference type="EMBL" id="EFJ42859.1"/>
    </source>
</evidence>
<name>D8UBP4_VOLCA</name>
<dbReference type="RefSeq" id="XP_002956119.1">
    <property type="nucleotide sequence ID" value="XM_002956073.1"/>
</dbReference>
<evidence type="ECO:0000313" key="2">
    <source>
        <dbReference type="Proteomes" id="UP000001058"/>
    </source>
</evidence>
<dbReference type="GeneID" id="9626617"/>
<keyword evidence="2" id="KW-1185">Reference proteome</keyword>
<accession>D8UBP4</accession>
<sequence length="157" mass="17023">MTAAAPEKGSPIQCLYFAICTPGCFPSDGYSSGKAVRRVCRSSNALLVPLSSLLRVGVYSTTSQHAPLPPRLLAVFRSKYCTPRRKTVVTLRFPNPPIPGWSGHRLSPAVKLHEQWTPLVFEGGSRNGGSVSPCNTVRGVQPAPVGWPCRPNYLPHE</sequence>
<reference evidence="1 2" key="1">
    <citation type="journal article" date="2010" name="Science">
        <title>Genomic analysis of organismal complexity in the multicellular green alga Volvox carteri.</title>
        <authorList>
            <person name="Prochnik S.E."/>
            <person name="Umen J."/>
            <person name="Nedelcu A.M."/>
            <person name="Hallmann A."/>
            <person name="Miller S.M."/>
            <person name="Nishii I."/>
            <person name="Ferris P."/>
            <person name="Kuo A."/>
            <person name="Mitros T."/>
            <person name="Fritz-Laylin L.K."/>
            <person name="Hellsten U."/>
            <person name="Chapman J."/>
            <person name="Simakov O."/>
            <person name="Rensing S.A."/>
            <person name="Terry A."/>
            <person name="Pangilinan J."/>
            <person name="Kapitonov V."/>
            <person name="Jurka J."/>
            <person name="Salamov A."/>
            <person name="Shapiro H."/>
            <person name="Schmutz J."/>
            <person name="Grimwood J."/>
            <person name="Lindquist E."/>
            <person name="Lucas S."/>
            <person name="Grigoriev I.V."/>
            <person name="Schmitt R."/>
            <person name="Kirk D."/>
            <person name="Rokhsar D.S."/>
        </authorList>
    </citation>
    <scope>NUCLEOTIDE SEQUENCE [LARGE SCALE GENOMIC DNA]</scope>
    <source>
        <strain evidence="2">f. Nagariensis / Eve</strain>
    </source>
</reference>
<gene>
    <name evidence="1" type="ORF">VOLCADRAFT_107050</name>
</gene>
<protein>
    <submittedName>
        <fullName evidence="1">Uncharacterized protein</fullName>
    </submittedName>
</protein>
<dbReference type="Proteomes" id="UP000001058">
    <property type="component" value="Unassembled WGS sequence"/>
</dbReference>
<dbReference type="AlphaFoldDB" id="D8UBP4"/>
<proteinExistence type="predicted"/>
<dbReference type="EMBL" id="GL378378">
    <property type="protein sequence ID" value="EFJ42859.1"/>
    <property type="molecule type" value="Genomic_DNA"/>
</dbReference>
<dbReference type="InParanoid" id="D8UBP4"/>
<dbReference type="KEGG" id="vcn:VOLCADRAFT_107050"/>